<dbReference type="Pfam" id="PF01979">
    <property type="entry name" value="Amidohydro_1"/>
    <property type="match status" value="1"/>
</dbReference>
<feature type="binding site" evidence="7">
    <location>
        <position position="85"/>
    </location>
    <ligand>
        <name>Fe(3+)</name>
        <dbReference type="ChEBI" id="CHEBI:29034"/>
    </ligand>
</feature>
<dbReference type="GO" id="GO:0019556">
    <property type="term" value="P:L-histidine catabolic process to glutamate and formamide"/>
    <property type="evidence" value="ECO:0007669"/>
    <property type="project" value="UniProtKB-UniRule"/>
</dbReference>
<dbReference type="NCBIfam" id="TIGR01224">
    <property type="entry name" value="hutI"/>
    <property type="match status" value="1"/>
</dbReference>
<protein>
    <recommendedName>
        <fullName evidence="1 7">Imidazolonepropionase</fullName>
        <ecNumber evidence="1 7">3.5.2.7</ecNumber>
    </recommendedName>
    <alternativeName>
        <fullName evidence="7">Imidazolone-5-propionate hydrolase</fullName>
    </alternativeName>
</protein>
<comment type="subcellular location">
    <subcellularLocation>
        <location evidence="7">Cytoplasm</location>
    </subcellularLocation>
</comment>
<feature type="binding site" evidence="7">
    <location>
        <position position="155"/>
    </location>
    <ligand>
        <name>4-imidazolone-5-propanoate</name>
        <dbReference type="ChEBI" id="CHEBI:77893"/>
    </ligand>
</feature>
<feature type="binding site" evidence="7">
    <location>
        <position position="329"/>
    </location>
    <ligand>
        <name>N-formimidoyl-L-glutamate</name>
        <dbReference type="ChEBI" id="CHEBI:58928"/>
    </ligand>
</feature>
<feature type="binding site" evidence="7">
    <location>
        <position position="92"/>
    </location>
    <ligand>
        <name>4-imidazolone-5-propanoate</name>
        <dbReference type="ChEBI" id="CHEBI:77893"/>
    </ligand>
</feature>
<dbReference type="SUPFAM" id="SSF51556">
    <property type="entry name" value="Metallo-dependent hydrolases"/>
    <property type="match status" value="1"/>
</dbReference>
<dbReference type="InterPro" id="IPR006680">
    <property type="entry name" value="Amidohydro-rel"/>
</dbReference>
<keyword evidence="5 7" id="KW-0862">Zinc</keyword>
<feature type="binding site" evidence="7">
    <location>
        <position position="83"/>
    </location>
    <ligand>
        <name>Zn(2+)</name>
        <dbReference type="ChEBI" id="CHEBI:29105"/>
    </ligand>
</feature>
<dbReference type="Pfam" id="PF22039">
    <property type="entry name" value="HUTI_composite_bact"/>
    <property type="match status" value="1"/>
</dbReference>
<dbReference type="MEROPS" id="M38.980"/>
<feature type="transmembrane region" description="Helical" evidence="8">
    <location>
        <begin position="282"/>
        <end position="304"/>
    </location>
</feature>
<feature type="binding site" evidence="7">
    <location>
        <position position="83"/>
    </location>
    <ligand>
        <name>Fe(3+)</name>
        <dbReference type="ChEBI" id="CHEBI:29034"/>
    </ligand>
</feature>
<keyword evidence="6 7" id="KW-0408">Iron</keyword>
<dbReference type="PANTHER" id="PTHR42752:SF1">
    <property type="entry name" value="IMIDAZOLONEPROPIONASE-RELATED"/>
    <property type="match status" value="1"/>
</dbReference>
<keyword evidence="7" id="KW-0963">Cytoplasm</keyword>
<dbReference type="GO" id="GO:0005506">
    <property type="term" value="F:iron ion binding"/>
    <property type="evidence" value="ECO:0007669"/>
    <property type="project" value="UniProtKB-UniRule"/>
</dbReference>
<dbReference type="RefSeq" id="WP_023175821.1">
    <property type="nucleotide sequence ID" value="NC_022600.1"/>
</dbReference>
<evidence type="ECO:0000256" key="1">
    <source>
        <dbReference type="ARBA" id="ARBA00012864"/>
    </source>
</evidence>
<dbReference type="AlphaFoldDB" id="U5QNL7"/>
<feature type="binding site" evidence="7">
    <location>
        <position position="85"/>
    </location>
    <ligand>
        <name>Zn(2+)</name>
        <dbReference type="ChEBI" id="CHEBI:29105"/>
    </ligand>
</feature>
<dbReference type="HAMAP" id="MF_00372">
    <property type="entry name" value="HutI"/>
    <property type="match status" value="1"/>
</dbReference>
<evidence type="ECO:0000256" key="8">
    <source>
        <dbReference type="SAM" id="Phobius"/>
    </source>
</evidence>
<keyword evidence="8" id="KW-0812">Transmembrane</keyword>
<feature type="binding site" evidence="7">
    <location>
        <position position="250"/>
    </location>
    <ligand>
        <name>Zn(2+)</name>
        <dbReference type="ChEBI" id="CHEBI:29105"/>
    </ligand>
</feature>
<keyword evidence="8" id="KW-0472">Membrane</keyword>
<feature type="binding site" evidence="7">
    <location>
        <position position="250"/>
    </location>
    <ligand>
        <name>Fe(3+)</name>
        <dbReference type="ChEBI" id="CHEBI:29034"/>
    </ligand>
</feature>
<comment type="function">
    <text evidence="7">Catalyzes the hydrolytic cleavage of the carbon-nitrogen bond in imidazolone-5-propanoate to yield N-formimidoyl-L-glutamate. It is the third step in the universal histidine degradation pathway.</text>
</comment>
<evidence type="ECO:0000259" key="10">
    <source>
        <dbReference type="Pfam" id="PF22039"/>
    </source>
</evidence>
<sequence>MPVDLLVRNARQLVSLAGPAAPRAGLLQSELSIIEDGAVAVSEGRIVAVGSTEELLRKLPLDGRTIQIDAAGLVVTPGLVDSHTHLVFAGTRVAEFDLRAQGATYGQILAAGGGIYDTVRRTRAADAAQLLATARRHLGSMARFGTTALEAKSGYGLDLETECRQLAVLMELDGQPLDIAPTFLGAHAVPSGADPESYVEWLCEAAIPEVARRGLARFCDVFCEAGVFTPEQSERILRTGMAHSLRPRVHADELHDTGGASLAARVGAISADHLHCASEVGLVQMAAAGVIAVLLPGTAVFLGLKTQAPARRMIELGVPLALGTDFNPGSCYCESLALVMSFAVSQCRLTAAEALVAATINGAYAVGLGERLGSLEVGKQADLVIWDADDYRLIPYHMGTSLVRTVLKRGQILYSSNGSSPCPS</sequence>
<gene>
    <name evidence="7 11" type="primary">hutI</name>
    <name evidence="11" type="ORF">GKIL_4222</name>
</gene>
<evidence type="ECO:0000256" key="6">
    <source>
        <dbReference type="ARBA" id="ARBA00023004"/>
    </source>
</evidence>
<dbReference type="GO" id="GO:0019557">
    <property type="term" value="P:L-histidine catabolic process to glutamate and formate"/>
    <property type="evidence" value="ECO:0007669"/>
    <property type="project" value="UniProtKB-UniPathway"/>
</dbReference>
<dbReference type="PATRIC" id="fig|1183438.3.peg.4151"/>
<proteinExistence type="inferred from homology"/>
<evidence type="ECO:0000259" key="9">
    <source>
        <dbReference type="Pfam" id="PF01979"/>
    </source>
</evidence>
<dbReference type="Proteomes" id="UP000017396">
    <property type="component" value="Chromosome"/>
</dbReference>
<dbReference type="EC" id="3.5.2.7" evidence="1 7"/>
<keyword evidence="12" id="KW-1185">Reference proteome</keyword>
<keyword evidence="4 7" id="KW-0369">Histidine metabolism</keyword>
<feature type="binding site" evidence="7">
    <location>
        <position position="327"/>
    </location>
    <ligand>
        <name>N-formimidoyl-L-glutamate</name>
        <dbReference type="ChEBI" id="CHEBI:58928"/>
    </ligand>
</feature>
<evidence type="ECO:0000256" key="2">
    <source>
        <dbReference type="ARBA" id="ARBA00022723"/>
    </source>
</evidence>
<comment type="pathway">
    <text evidence="7">Amino-acid degradation; L-histidine degradation into L-glutamate; N-formimidoyl-L-glutamate from L-histidine: step 3/3.</text>
</comment>
<dbReference type="STRING" id="1183438.GKIL_4222"/>
<dbReference type="HOGENOM" id="CLU_041647_0_1_3"/>
<evidence type="ECO:0000256" key="4">
    <source>
        <dbReference type="ARBA" id="ARBA00022808"/>
    </source>
</evidence>
<feature type="domain" description="Aminodeoxyfutalosine deaminase/Imidazolonepropionase-like composite" evidence="10">
    <location>
        <begin position="37"/>
        <end position="59"/>
    </location>
</feature>
<evidence type="ECO:0000256" key="5">
    <source>
        <dbReference type="ARBA" id="ARBA00022833"/>
    </source>
</evidence>
<dbReference type="GO" id="GO:0005737">
    <property type="term" value="C:cytoplasm"/>
    <property type="evidence" value="ECO:0007669"/>
    <property type="project" value="UniProtKB-SubCell"/>
</dbReference>
<name>U5QNL7_GLOK1</name>
<organism evidence="11 12">
    <name type="scientific">Gloeobacter kilaueensis (strain ATCC BAA-2537 / CCAP 1431/1 / ULC 316 / JS1)</name>
    <dbReference type="NCBI Taxonomy" id="1183438"/>
    <lineage>
        <taxon>Bacteria</taxon>
        <taxon>Bacillati</taxon>
        <taxon>Cyanobacteriota</taxon>
        <taxon>Cyanophyceae</taxon>
        <taxon>Gloeobacterales</taxon>
        <taxon>Gloeobacteraceae</taxon>
        <taxon>Gloeobacter</taxon>
    </lineage>
</organism>
<comment type="catalytic activity">
    <reaction evidence="7">
        <text>4-imidazolone-5-propanoate + H2O = N-formimidoyl-L-glutamate</text>
        <dbReference type="Rhea" id="RHEA:23660"/>
        <dbReference type="ChEBI" id="CHEBI:15377"/>
        <dbReference type="ChEBI" id="CHEBI:58928"/>
        <dbReference type="ChEBI" id="CHEBI:77893"/>
        <dbReference type="EC" id="3.5.2.7"/>
    </reaction>
</comment>
<reference evidence="11 12" key="1">
    <citation type="journal article" date="2013" name="PLoS ONE">
        <title>Cultivation and Complete Genome Sequencing of Gloeobacter kilaueensis sp. nov., from a Lava Cave in Kilauea Caldera, Hawai'i.</title>
        <authorList>
            <person name="Saw J.H."/>
            <person name="Schatz M."/>
            <person name="Brown M.V."/>
            <person name="Kunkel D.D."/>
            <person name="Foster J.S."/>
            <person name="Shick H."/>
            <person name="Christensen S."/>
            <person name="Hou S."/>
            <person name="Wan X."/>
            <person name="Donachie S.P."/>
        </authorList>
    </citation>
    <scope>NUCLEOTIDE SEQUENCE [LARGE SCALE GENOMIC DNA]</scope>
    <source>
        <strain evidence="12">JS</strain>
    </source>
</reference>
<dbReference type="eggNOG" id="COG1228">
    <property type="taxonomic scope" value="Bacteria"/>
</dbReference>
<comment type="similarity">
    <text evidence="7">Belongs to the metallo-dependent hydrolases superfamily. HutI family.</text>
</comment>
<dbReference type="GO" id="GO:0008270">
    <property type="term" value="F:zinc ion binding"/>
    <property type="evidence" value="ECO:0007669"/>
    <property type="project" value="UniProtKB-UniRule"/>
</dbReference>
<dbReference type="SUPFAM" id="SSF51338">
    <property type="entry name" value="Composite domain of metallo-dependent hydrolases"/>
    <property type="match status" value="1"/>
</dbReference>
<dbReference type="FunFam" id="3.20.20.140:FF:000007">
    <property type="entry name" value="Imidazolonepropionase"/>
    <property type="match status" value="1"/>
</dbReference>
<dbReference type="InterPro" id="IPR032466">
    <property type="entry name" value="Metal_Hydrolase"/>
</dbReference>
<comment type="cofactor">
    <cofactor evidence="7">
        <name>Zn(2+)</name>
        <dbReference type="ChEBI" id="CHEBI:29105"/>
    </cofactor>
    <cofactor evidence="7">
        <name>Fe(3+)</name>
        <dbReference type="ChEBI" id="CHEBI:29034"/>
    </cofactor>
    <text evidence="7">Binds 1 zinc or iron ion per subunit.</text>
</comment>
<dbReference type="UniPathway" id="UPA00379">
    <property type="reaction ID" value="UER00551"/>
</dbReference>
<feature type="binding site" evidence="7">
    <location>
        <position position="325"/>
    </location>
    <ligand>
        <name>Zn(2+)</name>
        <dbReference type="ChEBI" id="CHEBI:29105"/>
    </ligand>
</feature>
<evidence type="ECO:0000313" key="11">
    <source>
        <dbReference type="EMBL" id="AGY60468.1"/>
    </source>
</evidence>
<evidence type="ECO:0000256" key="3">
    <source>
        <dbReference type="ARBA" id="ARBA00022801"/>
    </source>
</evidence>
<dbReference type="PANTHER" id="PTHR42752">
    <property type="entry name" value="IMIDAZOLONEPROPIONASE"/>
    <property type="match status" value="1"/>
</dbReference>
<feature type="binding site" evidence="7">
    <location>
        <position position="253"/>
    </location>
    <ligand>
        <name>4-imidazolone-5-propanoate</name>
        <dbReference type="ChEBI" id="CHEBI:77893"/>
    </ligand>
</feature>
<feature type="binding site" evidence="7">
    <location>
        <position position="325"/>
    </location>
    <ligand>
        <name>Fe(3+)</name>
        <dbReference type="ChEBI" id="CHEBI:29034"/>
    </ligand>
</feature>
<accession>U5QNL7</accession>
<evidence type="ECO:0000313" key="12">
    <source>
        <dbReference type="Proteomes" id="UP000017396"/>
    </source>
</evidence>
<dbReference type="InterPro" id="IPR054418">
    <property type="entry name" value="MQNX/HUTI_composite_N"/>
</dbReference>
<dbReference type="EMBL" id="CP003587">
    <property type="protein sequence ID" value="AGY60468.1"/>
    <property type="molecule type" value="Genomic_DNA"/>
</dbReference>
<feature type="binding site" evidence="7">
    <location>
        <position position="155"/>
    </location>
    <ligand>
        <name>N-formimidoyl-L-glutamate</name>
        <dbReference type="ChEBI" id="CHEBI:58928"/>
    </ligand>
</feature>
<dbReference type="Gene3D" id="2.30.40.10">
    <property type="entry name" value="Urease, subunit C, domain 1"/>
    <property type="match status" value="1"/>
</dbReference>
<keyword evidence="8" id="KW-1133">Transmembrane helix</keyword>
<keyword evidence="2 7" id="KW-0479">Metal-binding</keyword>
<keyword evidence="3 7" id="KW-0378">Hydrolase</keyword>
<dbReference type="OrthoDB" id="9802793at2"/>
<feature type="domain" description="Amidohydrolase-related" evidence="9">
    <location>
        <begin position="74"/>
        <end position="410"/>
    </location>
</feature>
<dbReference type="Gene3D" id="3.20.20.140">
    <property type="entry name" value="Metal-dependent hydrolases"/>
    <property type="match status" value="1"/>
</dbReference>
<feature type="binding site" evidence="7">
    <location>
        <position position="330"/>
    </location>
    <ligand>
        <name>4-imidazolone-5-propanoate</name>
        <dbReference type="ChEBI" id="CHEBI:77893"/>
    </ligand>
</feature>
<evidence type="ECO:0000256" key="7">
    <source>
        <dbReference type="HAMAP-Rule" id="MF_00372"/>
    </source>
</evidence>
<dbReference type="InterPro" id="IPR005920">
    <property type="entry name" value="HutI"/>
</dbReference>
<dbReference type="CDD" id="cd01296">
    <property type="entry name" value="Imidazolone-5PH"/>
    <property type="match status" value="1"/>
</dbReference>
<dbReference type="InterPro" id="IPR011059">
    <property type="entry name" value="Metal-dep_hydrolase_composite"/>
</dbReference>
<dbReference type="KEGG" id="glj:GKIL_4222"/>
<dbReference type="GO" id="GO:0050480">
    <property type="term" value="F:imidazolonepropionase activity"/>
    <property type="evidence" value="ECO:0007669"/>
    <property type="project" value="UniProtKB-UniRule"/>
</dbReference>
<feature type="binding site" evidence="7">
    <location>
        <position position="187"/>
    </location>
    <ligand>
        <name>4-imidazolone-5-propanoate</name>
        <dbReference type="ChEBI" id="CHEBI:77893"/>
    </ligand>
</feature>